<dbReference type="Proteomes" id="UP000703720">
    <property type="component" value="Unassembled WGS sequence"/>
</dbReference>
<feature type="domain" description="HTH tetR-type" evidence="3">
    <location>
        <begin position="12"/>
        <end position="72"/>
    </location>
</feature>
<dbReference type="InterPro" id="IPR009057">
    <property type="entry name" value="Homeodomain-like_sf"/>
</dbReference>
<dbReference type="RefSeq" id="WP_210096860.1">
    <property type="nucleotide sequence ID" value="NZ_BAAAIO010000001.1"/>
</dbReference>
<comment type="caution">
    <text evidence="4">The sequence shown here is derived from an EMBL/GenBank/DDBJ whole genome shotgun (WGS) entry which is preliminary data.</text>
</comment>
<dbReference type="PROSITE" id="PS50977">
    <property type="entry name" value="HTH_TETR_2"/>
    <property type="match status" value="1"/>
</dbReference>
<accession>A0ABS4WMU1</accession>
<dbReference type="GO" id="GO:0003677">
    <property type="term" value="F:DNA binding"/>
    <property type="evidence" value="ECO:0007669"/>
    <property type="project" value="UniProtKB-KW"/>
</dbReference>
<dbReference type="SUPFAM" id="SSF46689">
    <property type="entry name" value="Homeodomain-like"/>
    <property type="match status" value="1"/>
</dbReference>
<keyword evidence="1 2" id="KW-0238">DNA-binding</keyword>
<feature type="DNA-binding region" description="H-T-H motif" evidence="2">
    <location>
        <begin position="35"/>
        <end position="54"/>
    </location>
</feature>
<evidence type="ECO:0000259" key="3">
    <source>
        <dbReference type="PROSITE" id="PS50977"/>
    </source>
</evidence>
<gene>
    <name evidence="4" type="ORF">JOF42_001013</name>
</gene>
<reference evidence="4 5" key="1">
    <citation type="submission" date="2021-03" db="EMBL/GenBank/DDBJ databases">
        <title>Sequencing the genomes of 1000 actinobacteria strains.</title>
        <authorList>
            <person name="Klenk H.-P."/>
        </authorList>
    </citation>
    <scope>NUCLEOTIDE SEQUENCE [LARGE SCALE GENOMIC DNA]</scope>
    <source>
        <strain evidence="4 5">DSM 13468</strain>
    </source>
</reference>
<proteinExistence type="predicted"/>
<dbReference type="InterPro" id="IPR001647">
    <property type="entry name" value="HTH_TetR"/>
</dbReference>
<dbReference type="Pfam" id="PF00440">
    <property type="entry name" value="TetR_N"/>
    <property type="match status" value="1"/>
</dbReference>
<sequence>MAEGSRRRRDPEARRREIVAAAAELIVEIGVDALTHRKVAARAGVPLGATTQYFATLDDLRDAAIGALAAEVEARIDETRRAVVVEGVTPAGLAKLVHQGLTDARAIQADRAVVTAAVHDPRVRAFARQWSDEIVGFIAPVHGLDRARAAAVFIDGVLWHSQIHDEPLDEELIRDALAGILTPSPASPSASTAAASA</sequence>
<evidence type="ECO:0000313" key="5">
    <source>
        <dbReference type="Proteomes" id="UP000703720"/>
    </source>
</evidence>
<organism evidence="4 5">
    <name type="scientific">Microbacterium phyllosphaerae</name>
    <dbReference type="NCBI Taxonomy" id="124798"/>
    <lineage>
        <taxon>Bacteria</taxon>
        <taxon>Bacillati</taxon>
        <taxon>Actinomycetota</taxon>
        <taxon>Actinomycetes</taxon>
        <taxon>Micrococcales</taxon>
        <taxon>Microbacteriaceae</taxon>
        <taxon>Microbacterium</taxon>
    </lineage>
</organism>
<keyword evidence="5" id="KW-1185">Reference proteome</keyword>
<dbReference type="EMBL" id="JAGIOA010000001">
    <property type="protein sequence ID" value="MBP2377518.1"/>
    <property type="molecule type" value="Genomic_DNA"/>
</dbReference>
<evidence type="ECO:0000256" key="1">
    <source>
        <dbReference type="ARBA" id="ARBA00023125"/>
    </source>
</evidence>
<protein>
    <submittedName>
        <fullName evidence="4">DNA-binding transcriptional regulator YbjK</fullName>
    </submittedName>
</protein>
<name>A0ABS4WMU1_9MICO</name>
<evidence type="ECO:0000313" key="4">
    <source>
        <dbReference type="EMBL" id="MBP2377518.1"/>
    </source>
</evidence>
<dbReference type="Gene3D" id="1.10.357.10">
    <property type="entry name" value="Tetracycline Repressor, domain 2"/>
    <property type="match status" value="1"/>
</dbReference>
<evidence type="ECO:0000256" key="2">
    <source>
        <dbReference type="PROSITE-ProRule" id="PRU00335"/>
    </source>
</evidence>